<proteinExistence type="predicted"/>
<gene>
    <name evidence="2" type="ORF">XBKB1_4170002</name>
</gene>
<dbReference type="EMBL" id="CBSZ010000354">
    <property type="protein sequence ID" value="CDH25691.1"/>
    <property type="molecule type" value="Genomic_DNA"/>
</dbReference>
<feature type="transmembrane region" description="Helical" evidence="1">
    <location>
        <begin position="111"/>
        <end position="130"/>
    </location>
</feature>
<accession>A0A077PYB6</accession>
<name>A0A077PYB6_XENBV</name>
<dbReference type="Pfam" id="PF10754">
    <property type="entry name" value="DUF2569"/>
    <property type="match status" value="1"/>
</dbReference>
<reference evidence="2" key="1">
    <citation type="submission" date="2013-07" db="EMBL/GenBank/DDBJ databases">
        <title>Sub-species coevolution in mutualistic symbiosis.</title>
        <authorList>
            <person name="Murfin K."/>
            <person name="Klassen J."/>
            <person name="Lee M."/>
            <person name="Forst S."/>
            <person name="Stock P."/>
            <person name="Goodrich-Blair H."/>
        </authorList>
    </citation>
    <scope>NUCLEOTIDE SEQUENCE [LARGE SCALE GENOMIC DNA]</scope>
    <source>
        <strain evidence="2">Kraussei Becker Underwood</strain>
    </source>
</reference>
<keyword evidence="1" id="KW-0812">Transmembrane</keyword>
<protein>
    <recommendedName>
        <fullName evidence="4">DUF2569 domain-containing protein</fullName>
    </recommendedName>
</protein>
<evidence type="ECO:0000313" key="3">
    <source>
        <dbReference type="Proteomes" id="UP000028493"/>
    </source>
</evidence>
<comment type="caution">
    <text evidence="2">The sequence shown here is derived from an EMBL/GenBank/DDBJ whole genome shotgun (WGS) entry which is preliminary data.</text>
</comment>
<sequence>MNKWICTKCGEKEISQDAEYCEKCADESFKKIGGWLYLPAISLIFMLISSIYEIVTGIQLTYTTYVGLAESWRPLYTFVFIIAIILDISLFILIIFTTTFFLKKSKKAPRFYISVLIFNIVIQGATILYSIGLNVKPDMEDIAYLVRAIFYSAIWIPYFLVSVRVKRTFVN</sequence>
<dbReference type="Proteomes" id="UP000028493">
    <property type="component" value="Unassembled WGS sequence"/>
</dbReference>
<keyword evidence="1" id="KW-1133">Transmembrane helix</keyword>
<evidence type="ECO:0000256" key="1">
    <source>
        <dbReference type="SAM" id="Phobius"/>
    </source>
</evidence>
<feature type="transmembrane region" description="Helical" evidence="1">
    <location>
        <begin position="75"/>
        <end position="102"/>
    </location>
</feature>
<evidence type="ECO:0000313" key="2">
    <source>
        <dbReference type="EMBL" id="CDH25691.1"/>
    </source>
</evidence>
<dbReference type="InterPro" id="IPR019690">
    <property type="entry name" value="DUF2569"/>
</dbReference>
<feature type="transmembrane region" description="Helical" evidence="1">
    <location>
        <begin position="35"/>
        <end position="55"/>
    </location>
</feature>
<organism evidence="2 3">
    <name type="scientific">Xenorhabdus bovienii str. kraussei Becker Underwood</name>
    <dbReference type="NCBI Taxonomy" id="1398204"/>
    <lineage>
        <taxon>Bacteria</taxon>
        <taxon>Pseudomonadati</taxon>
        <taxon>Pseudomonadota</taxon>
        <taxon>Gammaproteobacteria</taxon>
        <taxon>Enterobacterales</taxon>
        <taxon>Morganellaceae</taxon>
        <taxon>Xenorhabdus</taxon>
    </lineage>
</organism>
<dbReference type="HOGENOM" id="CLU_108010_0_0_6"/>
<feature type="transmembrane region" description="Helical" evidence="1">
    <location>
        <begin position="142"/>
        <end position="161"/>
    </location>
</feature>
<keyword evidence="1" id="KW-0472">Membrane</keyword>
<dbReference type="RefSeq" id="WP_038197852.1">
    <property type="nucleotide sequence ID" value="NZ_CAWLXS010000400.1"/>
</dbReference>
<evidence type="ECO:0008006" key="4">
    <source>
        <dbReference type="Google" id="ProtNLM"/>
    </source>
</evidence>
<dbReference type="AlphaFoldDB" id="A0A077PYB6"/>